<dbReference type="Proteomes" id="UP001560267">
    <property type="component" value="Unassembled WGS sequence"/>
</dbReference>
<evidence type="ECO:0000313" key="3">
    <source>
        <dbReference type="Proteomes" id="UP001560267"/>
    </source>
</evidence>
<reference evidence="2 3" key="1">
    <citation type="submission" date="2024-07" db="EMBL/GenBank/DDBJ databases">
        <title>Draft Genome Sequence of Ferrimicrobium acidiphilum Strain YE2023, Isolated from a Pulp of Bioleach Reactor.</title>
        <authorList>
            <person name="Elkina Y.A."/>
            <person name="Bulaeva A.G."/>
            <person name="Beletsky A.V."/>
            <person name="Mardanov A.V."/>
        </authorList>
    </citation>
    <scope>NUCLEOTIDE SEQUENCE [LARGE SCALE GENOMIC DNA]</scope>
    <source>
        <strain evidence="2 3">YE2023</strain>
    </source>
</reference>
<feature type="region of interest" description="Disordered" evidence="1">
    <location>
        <begin position="41"/>
        <end position="98"/>
    </location>
</feature>
<accession>A0ABV3Y6K9</accession>
<evidence type="ECO:0000313" key="2">
    <source>
        <dbReference type="EMBL" id="MEX6431050.1"/>
    </source>
</evidence>
<organism evidence="2 3">
    <name type="scientific">Ferrimicrobium acidiphilum</name>
    <dbReference type="NCBI Taxonomy" id="121039"/>
    <lineage>
        <taxon>Bacteria</taxon>
        <taxon>Bacillati</taxon>
        <taxon>Actinomycetota</taxon>
        <taxon>Acidimicrobiia</taxon>
        <taxon>Acidimicrobiales</taxon>
        <taxon>Acidimicrobiaceae</taxon>
        <taxon>Ferrimicrobium</taxon>
    </lineage>
</organism>
<dbReference type="EMBL" id="JBFSHR010000216">
    <property type="protein sequence ID" value="MEX6431050.1"/>
    <property type="molecule type" value="Genomic_DNA"/>
</dbReference>
<protein>
    <submittedName>
        <fullName evidence="2">Uncharacterized protein</fullName>
    </submittedName>
</protein>
<gene>
    <name evidence="2" type="ORF">AB6A68_14640</name>
</gene>
<proteinExistence type="predicted"/>
<keyword evidence="3" id="KW-1185">Reference proteome</keyword>
<evidence type="ECO:0000256" key="1">
    <source>
        <dbReference type="SAM" id="MobiDB-lite"/>
    </source>
</evidence>
<comment type="caution">
    <text evidence="2">The sequence shown here is derived from an EMBL/GenBank/DDBJ whole genome shotgun (WGS) entry which is preliminary data.</text>
</comment>
<name>A0ABV3Y6K9_9ACTN</name>
<feature type="non-terminal residue" evidence="2">
    <location>
        <position position="1"/>
    </location>
</feature>
<sequence>GGYLFTAQAVSGMQVARALFGLWYGTWEPVALIAPMEQWTQRQEGESQGAKTPRDRVPMRGTGTDRSVVAMKPGNAGGAKGAGHLDSLRGQPLVGGMS</sequence>